<dbReference type="Proteomes" id="UP000263094">
    <property type="component" value="Unassembled WGS sequence"/>
</dbReference>
<evidence type="ECO:0000313" key="2">
    <source>
        <dbReference type="Proteomes" id="UP000263094"/>
    </source>
</evidence>
<evidence type="ECO:0000313" key="1">
    <source>
        <dbReference type="EMBL" id="RFU85928.1"/>
    </source>
</evidence>
<sequence>MCSRPDTGPHNFYFLAPVTGSTTEIIELELHNLPPNVTSKGGAIHPDELNDNGEFNGFVHVAIGPTPAGEYDIELVASDGTDTQSSPARISIRSDC</sequence>
<gene>
    <name evidence="1" type="ORF">DY218_14610</name>
</gene>
<dbReference type="EMBL" id="QUAK01000079">
    <property type="protein sequence ID" value="RFU85928.1"/>
    <property type="molecule type" value="Genomic_DNA"/>
</dbReference>
<proteinExistence type="predicted"/>
<dbReference type="AlphaFoldDB" id="A0A372M4R2"/>
<dbReference type="Pfam" id="PF19410">
    <property type="entry name" value="DUF5980"/>
    <property type="match status" value="1"/>
</dbReference>
<dbReference type="InterPro" id="IPR046023">
    <property type="entry name" value="DUF5980"/>
</dbReference>
<accession>A0A372M4R2</accession>
<keyword evidence="2" id="KW-1185">Reference proteome</keyword>
<comment type="caution">
    <text evidence="1">The sequence shown here is derived from an EMBL/GenBank/DDBJ whole genome shotgun (WGS) entry which is preliminary data.</text>
</comment>
<organism evidence="1 2">
    <name type="scientific">Streptomyces triticagri</name>
    <dbReference type="NCBI Taxonomy" id="2293568"/>
    <lineage>
        <taxon>Bacteria</taxon>
        <taxon>Bacillati</taxon>
        <taxon>Actinomycetota</taxon>
        <taxon>Actinomycetes</taxon>
        <taxon>Kitasatosporales</taxon>
        <taxon>Streptomycetaceae</taxon>
        <taxon>Streptomyces</taxon>
    </lineage>
</organism>
<protein>
    <submittedName>
        <fullName evidence="1">Uncharacterized protein</fullName>
    </submittedName>
</protein>
<reference evidence="1 2" key="1">
    <citation type="submission" date="2018-08" db="EMBL/GenBank/DDBJ databases">
        <title>Isolation, diversity and antifungal activity of Actinobacteria from wheat.</title>
        <authorList>
            <person name="Han C."/>
        </authorList>
    </citation>
    <scope>NUCLEOTIDE SEQUENCE [LARGE SCALE GENOMIC DNA]</scope>
    <source>
        <strain evidence="1 2">NEAU-YY421</strain>
    </source>
</reference>
<name>A0A372M4R2_9ACTN</name>